<dbReference type="Gene3D" id="3.40.50.720">
    <property type="entry name" value="NAD(P)-binding Rossmann-like Domain"/>
    <property type="match status" value="1"/>
</dbReference>
<sequence>MSDVPGFGKALVIITGASRGFGRALALEIAARVDAAGSVLVLAARSEDKLHELQTHVTRVASELNVRCVTADLSRKEDVERVITVIRETQCADIDHLLLFNNAASLGDVSRYGRDFTDVDEVDSYLSFNVSSALCLTTGVLRAVPRRVGLTRVIINISSLCAIKPFASWILYCTGKAAREMMFRVLAKEEPDLRVLSYAPGTTTPREQALMLFSSLLLFTSSLLLFTSSLLLFTSSLLLFTSSLLLFTSSLLLFTSSLLLFTSSLLLFISSLLLFTSSLLLFTSSLLLFTSSLLGIKASAKSRPLDTDMQLQARSSSADDSVRSACSAVHAQGQLLTCEASVSKLMKVLLEGNFTSGAHLDFYDV</sequence>
<feature type="transmembrane region" description="Helical" evidence="5">
    <location>
        <begin position="210"/>
        <end position="233"/>
    </location>
</feature>
<comment type="subcellular location">
    <subcellularLocation>
        <location evidence="1">Cytoplasm</location>
    </subcellularLocation>
</comment>
<proteinExistence type="predicted"/>
<dbReference type="SUPFAM" id="SSF51735">
    <property type="entry name" value="NAD(P)-binding Rossmann-fold domains"/>
    <property type="match status" value="1"/>
</dbReference>
<dbReference type="AlphaFoldDB" id="A0A5A9P4W6"/>
<keyword evidence="3" id="KW-0521">NADP</keyword>
<keyword evidence="4" id="KW-0560">Oxidoreductase</keyword>
<dbReference type="PRINTS" id="PR00081">
    <property type="entry name" value="GDHRDH"/>
</dbReference>
<keyword evidence="7" id="KW-1185">Reference proteome</keyword>
<dbReference type="InterPro" id="IPR002347">
    <property type="entry name" value="SDR_fam"/>
</dbReference>
<feature type="transmembrane region" description="Helical" evidence="5">
    <location>
        <begin position="275"/>
        <end position="296"/>
    </location>
</feature>
<dbReference type="EMBL" id="SOYY01000009">
    <property type="protein sequence ID" value="KAA0716221.1"/>
    <property type="molecule type" value="Genomic_DNA"/>
</dbReference>
<dbReference type="PANTHER" id="PTHR44085">
    <property type="entry name" value="SEPIAPTERIN REDUCTASE"/>
    <property type="match status" value="1"/>
</dbReference>
<keyword evidence="5" id="KW-0812">Transmembrane</keyword>
<evidence type="ECO:0000313" key="7">
    <source>
        <dbReference type="Proteomes" id="UP000324632"/>
    </source>
</evidence>
<feature type="transmembrane region" description="Helical" evidence="5">
    <location>
        <begin position="245"/>
        <end position="269"/>
    </location>
</feature>
<dbReference type="GO" id="GO:0004757">
    <property type="term" value="F:sepiapterin reductase (NADP+) activity"/>
    <property type="evidence" value="ECO:0007669"/>
    <property type="project" value="TreeGrafter"/>
</dbReference>
<protein>
    <submittedName>
        <fullName evidence="6">Sepiapterin reductase</fullName>
    </submittedName>
</protein>
<evidence type="ECO:0000256" key="5">
    <source>
        <dbReference type="SAM" id="Phobius"/>
    </source>
</evidence>
<keyword evidence="5" id="KW-1133">Transmembrane helix</keyword>
<dbReference type="GO" id="GO:0005737">
    <property type="term" value="C:cytoplasm"/>
    <property type="evidence" value="ECO:0007669"/>
    <property type="project" value="UniProtKB-SubCell"/>
</dbReference>
<dbReference type="Proteomes" id="UP000324632">
    <property type="component" value="Chromosome 9"/>
</dbReference>
<name>A0A5A9P4W6_9TELE</name>
<keyword evidence="5" id="KW-0472">Membrane</keyword>
<evidence type="ECO:0000256" key="4">
    <source>
        <dbReference type="ARBA" id="ARBA00023002"/>
    </source>
</evidence>
<evidence type="ECO:0000256" key="3">
    <source>
        <dbReference type="ARBA" id="ARBA00022857"/>
    </source>
</evidence>
<evidence type="ECO:0000256" key="2">
    <source>
        <dbReference type="ARBA" id="ARBA00022490"/>
    </source>
</evidence>
<dbReference type="InterPro" id="IPR051721">
    <property type="entry name" value="Biopterin_syn/organic_redct"/>
</dbReference>
<dbReference type="PANTHER" id="PTHR44085:SF2">
    <property type="entry name" value="SEPIAPTERIN REDUCTASE"/>
    <property type="match status" value="1"/>
</dbReference>
<dbReference type="GO" id="GO:0006729">
    <property type="term" value="P:tetrahydrobiopterin biosynthetic process"/>
    <property type="evidence" value="ECO:0007669"/>
    <property type="project" value="TreeGrafter"/>
</dbReference>
<dbReference type="CDD" id="cd05367">
    <property type="entry name" value="SPR-like_SDR_c"/>
    <property type="match status" value="1"/>
</dbReference>
<keyword evidence="2" id="KW-0963">Cytoplasm</keyword>
<gene>
    <name evidence="6" type="ORF">E1301_Tti022878</name>
</gene>
<organism evidence="6 7">
    <name type="scientific">Triplophysa tibetana</name>
    <dbReference type="NCBI Taxonomy" id="1572043"/>
    <lineage>
        <taxon>Eukaryota</taxon>
        <taxon>Metazoa</taxon>
        <taxon>Chordata</taxon>
        <taxon>Craniata</taxon>
        <taxon>Vertebrata</taxon>
        <taxon>Euteleostomi</taxon>
        <taxon>Actinopterygii</taxon>
        <taxon>Neopterygii</taxon>
        <taxon>Teleostei</taxon>
        <taxon>Ostariophysi</taxon>
        <taxon>Cypriniformes</taxon>
        <taxon>Nemacheilidae</taxon>
        <taxon>Triplophysa</taxon>
    </lineage>
</organism>
<accession>A0A5A9P4W6</accession>
<evidence type="ECO:0000256" key="1">
    <source>
        <dbReference type="ARBA" id="ARBA00004496"/>
    </source>
</evidence>
<evidence type="ECO:0000313" key="6">
    <source>
        <dbReference type="EMBL" id="KAA0716221.1"/>
    </source>
</evidence>
<comment type="caution">
    <text evidence="6">The sequence shown here is derived from an EMBL/GenBank/DDBJ whole genome shotgun (WGS) entry which is preliminary data.</text>
</comment>
<dbReference type="InterPro" id="IPR036291">
    <property type="entry name" value="NAD(P)-bd_dom_sf"/>
</dbReference>
<reference evidence="6 7" key="1">
    <citation type="journal article" date="2019" name="Mol. Ecol. Resour.">
        <title>Chromosome-level genome assembly of Triplophysa tibetana, a fish adapted to the harsh high-altitude environment of the Tibetan Plateau.</title>
        <authorList>
            <person name="Yang X."/>
            <person name="Liu H."/>
            <person name="Ma Z."/>
            <person name="Zou Y."/>
            <person name="Zou M."/>
            <person name="Mao Y."/>
            <person name="Li X."/>
            <person name="Wang H."/>
            <person name="Chen T."/>
            <person name="Wang W."/>
            <person name="Yang R."/>
        </authorList>
    </citation>
    <scope>NUCLEOTIDE SEQUENCE [LARGE SCALE GENOMIC DNA]</scope>
    <source>
        <strain evidence="6">TTIB1903HZAU</strain>
        <tissue evidence="6">Muscle</tissue>
    </source>
</reference>
<dbReference type="Pfam" id="PF00106">
    <property type="entry name" value="adh_short"/>
    <property type="match status" value="1"/>
</dbReference>